<keyword evidence="2" id="KW-1185">Reference proteome</keyword>
<dbReference type="Proteomes" id="UP000696413">
    <property type="component" value="Unassembled WGS sequence"/>
</dbReference>
<gene>
    <name evidence="1" type="ORF">KL859_20440</name>
</gene>
<accession>A0ABS6HRA5</accession>
<evidence type="ECO:0000313" key="2">
    <source>
        <dbReference type="Proteomes" id="UP000696413"/>
    </source>
</evidence>
<protein>
    <recommendedName>
        <fullName evidence="3">Peptidase C39-like domain-containing protein</fullName>
    </recommendedName>
</protein>
<reference evidence="1 2" key="1">
    <citation type="submission" date="2021-05" db="EMBL/GenBank/DDBJ databases">
        <title>Draft Genome Sequences of Clinical Respiratory Isolates of Mycobacterium goodii Recovered in Ireland.</title>
        <authorList>
            <person name="Flanagan P.R."/>
            <person name="Mok S."/>
            <person name="Roycroft E."/>
            <person name="Rogers T.R."/>
            <person name="Fitzgibbon M."/>
        </authorList>
    </citation>
    <scope>NUCLEOTIDE SEQUENCE [LARGE SCALE GENOMIC DNA]</scope>
    <source>
        <strain evidence="1 2">14IE55</strain>
    </source>
</reference>
<evidence type="ECO:0008006" key="3">
    <source>
        <dbReference type="Google" id="ProtNLM"/>
    </source>
</evidence>
<name>A0ABS6HRA5_MYCGD</name>
<dbReference type="EMBL" id="JAHBOM010000015">
    <property type="protein sequence ID" value="MBU8825227.1"/>
    <property type="molecule type" value="Genomic_DNA"/>
</dbReference>
<comment type="caution">
    <text evidence="1">The sequence shown here is derived from an EMBL/GenBank/DDBJ whole genome shotgun (WGS) entry which is preliminary data.</text>
</comment>
<dbReference type="RefSeq" id="WP_214385405.1">
    <property type="nucleotide sequence ID" value="NZ_CP092364.2"/>
</dbReference>
<proteinExistence type="predicted"/>
<evidence type="ECO:0000313" key="1">
    <source>
        <dbReference type="EMBL" id="MBU8825227.1"/>
    </source>
</evidence>
<organism evidence="1 2">
    <name type="scientific">Mycolicibacterium goodii</name>
    <name type="common">Mycobacterium goodii</name>
    <dbReference type="NCBI Taxonomy" id="134601"/>
    <lineage>
        <taxon>Bacteria</taxon>
        <taxon>Bacillati</taxon>
        <taxon>Actinomycetota</taxon>
        <taxon>Actinomycetes</taxon>
        <taxon>Mycobacteriales</taxon>
        <taxon>Mycobacteriaceae</taxon>
        <taxon>Mycolicibacterium</taxon>
    </lineage>
</organism>
<sequence length="177" mass="19248">MEPERIAALGLRQRDGITCGPAVAVVAGVMLNPSRREKLLGSHGSQWFSTEQVRVHADINTIWPRRLGTTPAGMARALSALSASAGFRYRWRPFRGASDPLTDVVAALVDGRPVAMLVGARGIPRHWVLIVGVSGEWLQCYEPSSGRVLGVPIDAVRRARVTGVGFRRPFAFVVPER</sequence>